<reference evidence="2" key="2">
    <citation type="submission" date="2015-06" db="UniProtKB">
        <authorList>
            <consortium name="EnsemblProtists"/>
        </authorList>
    </citation>
    <scope>IDENTIFICATION</scope>
    <source>
        <strain evidence="2">Emoy2</strain>
    </source>
</reference>
<feature type="region of interest" description="Disordered" evidence="1">
    <location>
        <begin position="1"/>
        <end position="33"/>
    </location>
</feature>
<organism evidence="2 3">
    <name type="scientific">Hyaloperonospora arabidopsidis (strain Emoy2)</name>
    <name type="common">Downy mildew agent</name>
    <name type="synonym">Peronospora arabidopsidis</name>
    <dbReference type="NCBI Taxonomy" id="559515"/>
    <lineage>
        <taxon>Eukaryota</taxon>
        <taxon>Sar</taxon>
        <taxon>Stramenopiles</taxon>
        <taxon>Oomycota</taxon>
        <taxon>Peronosporomycetes</taxon>
        <taxon>Peronosporales</taxon>
        <taxon>Peronosporaceae</taxon>
        <taxon>Hyaloperonospora</taxon>
    </lineage>
</organism>
<proteinExistence type="predicted"/>
<dbReference type="Proteomes" id="UP000011713">
    <property type="component" value="Unassembled WGS sequence"/>
</dbReference>
<keyword evidence="3" id="KW-1185">Reference proteome</keyword>
<reference evidence="3" key="1">
    <citation type="journal article" date="2010" name="Science">
        <title>Signatures of adaptation to obligate biotrophy in the Hyaloperonospora arabidopsidis genome.</title>
        <authorList>
            <person name="Baxter L."/>
            <person name="Tripathy S."/>
            <person name="Ishaque N."/>
            <person name="Boot N."/>
            <person name="Cabral A."/>
            <person name="Kemen E."/>
            <person name="Thines M."/>
            <person name="Ah-Fong A."/>
            <person name="Anderson R."/>
            <person name="Badejoko W."/>
            <person name="Bittner-Eddy P."/>
            <person name="Boore J.L."/>
            <person name="Chibucos M.C."/>
            <person name="Coates M."/>
            <person name="Dehal P."/>
            <person name="Delehaunty K."/>
            <person name="Dong S."/>
            <person name="Downton P."/>
            <person name="Dumas B."/>
            <person name="Fabro G."/>
            <person name="Fronick C."/>
            <person name="Fuerstenberg S.I."/>
            <person name="Fulton L."/>
            <person name="Gaulin E."/>
            <person name="Govers F."/>
            <person name="Hughes L."/>
            <person name="Humphray S."/>
            <person name="Jiang R.H."/>
            <person name="Judelson H."/>
            <person name="Kamoun S."/>
            <person name="Kyung K."/>
            <person name="Meijer H."/>
            <person name="Minx P."/>
            <person name="Morris P."/>
            <person name="Nelson J."/>
            <person name="Phuntumart V."/>
            <person name="Qutob D."/>
            <person name="Rehmany A."/>
            <person name="Rougon-Cardoso A."/>
            <person name="Ryden P."/>
            <person name="Torto-Alalibo T."/>
            <person name="Studholme D."/>
            <person name="Wang Y."/>
            <person name="Win J."/>
            <person name="Wood J."/>
            <person name="Clifton S.W."/>
            <person name="Rogers J."/>
            <person name="Van den Ackerveken G."/>
            <person name="Jones J.D."/>
            <person name="McDowell J.M."/>
            <person name="Beynon J."/>
            <person name="Tyler B.M."/>
        </authorList>
    </citation>
    <scope>NUCLEOTIDE SEQUENCE [LARGE SCALE GENOMIC DNA]</scope>
    <source>
        <strain evidence="3">Emoy2</strain>
    </source>
</reference>
<dbReference type="EMBL" id="JH597899">
    <property type="status" value="NOT_ANNOTATED_CDS"/>
    <property type="molecule type" value="Genomic_DNA"/>
</dbReference>
<accession>M4BU34</accession>
<evidence type="ECO:0000313" key="3">
    <source>
        <dbReference type="Proteomes" id="UP000011713"/>
    </source>
</evidence>
<evidence type="ECO:0000313" key="2">
    <source>
        <dbReference type="EnsemblProtists" id="HpaP810021"/>
    </source>
</evidence>
<protein>
    <submittedName>
        <fullName evidence="2">Uncharacterized protein</fullName>
    </submittedName>
</protein>
<dbReference type="AlphaFoldDB" id="M4BU34"/>
<sequence>MEEAVNYGSDTSVPGDARTMSNTPMSELHPPTTLSSFAERDDAIITNPLDEQQELAVQRDESARRHAQWSRPLRTSVIMCSLHSVWRNVYVKRLAKSWQRGPLAKKRTKKTTTSFAGCTALVASTVCTLRASVSVADVRLVRKLRYDYAKLKARGRLRNRTRYASATTVAASAGQTVTNNPPTDTTSRCGNGLGLEMTLATMFKNIHGVWAILPKENLILP</sequence>
<dbReference type="InParanoid" id="M4BU34"/>
<name>M4BU34_HYAAE</name>
<dbReference type="HOGENOM" id="CLU_1291164_0_0_1"/>
<dbReference type="VEuPathDB" id="FungiDB:HpaG810021"/>
<dbReference type="EnsemblProtists" id="HpaT810021">
    <property type="protein sequence ID" value="HpaP810021"/>
    <property type="gene ID" value="HpaG810021"/>
</dbReference>
<evidence type="ECO:0000256" key="1">
    <source>
        <dbReference type="SAM" id="MobiDB-lite"/>
    </source>
</evidence>